<feature type="non-terminal residue" evidence="1">
    <location>
        <position position="128"/>
    </location>
</feature>
<evidence type="ECO:0000313" key="1">
    <source>
        <dbReference type="EMBL" id="JAO07041.1"/>
    </source>
</evidence>
<dbReference type="EMBL" id="GBYX01474623">
    <property type="protein sequence ID" value="JAO07041.1"/>
    <property type="molecule type" value="Transcribed_RNA"/>
</dbReference>
<protein>
    <submittedName>
        <fullName evidence="1">PPUP7375</fullName>
    </submittedName>
</protein>
<reference evidence="1" key="1">
    <citation type="submission" date="2014-12" db="EMBL/GenBank/DDBJ databases">
        <title>Parallel Evolution in Life History Adaptation Evident in the Tissue-Specific Poeciliopsis prolifica transcriptome.</title>
        <authorList>
            <person name="Jue N.K."/>
            <person name="Foley R.J."/>
            <person name="Obergfell C."/>
            <person name="Reznick D.N."/>
            <person name="O'Neill R.J."/>
            <person name="O'Neill M.J."/>
        </authorList>
    </citation>
    <scope>NUCLEOTIDE SEQUENCE</scope>
</reference>
<proteinExistence type="predicted"/>
<sequence length="128" mass="14566">MLAQTCMDSDKKLNDTQSNFFLTSKKANFSNSLGHPVAQLGKEKLLSLYTSHQMLAYFFNFNKALSLKIKAKCTEVNQCLVGKKTSYLSRFRNGKVPEGLARWRSLKKKEKATLELFLKPLVLLKSET</sequence>
<gene>
    <name evidence="1" type="primary">PPUP7375</name>
</gene>
<name>A0A0S7EPS9_9TELE</name>
<dbReference type="AlphaFoldDB" id="A0A0S7EPS9"/>
<accession>A0A0S7EPS9</accession>
<organism evidence="1">
    <name type="scientific">Poeciliopsis prolifica</name>
    <name type="common">blackstripe livebearer</name>
    <dbReference type="NCBI Taxonomy" id="188132"/>
    <lineage>
        <taxon>Eukaryota</taxon>
        <taxon>Metazoa</taxon>
        <taxon>Chordata</taxon>
        <taxon>Craniata</taxon>
        <taxon>Vertebrata</taxon>
        <taxon>Euteleostomi</taxon>
        <taxon>Actinopterygii</taxon>
        <taxon>Neopterygii</taxon>
        <taxon>Teleostei</taxon>
        <taxon>Neoteleostei</taxon>
        <taxon>Acanthomorphata</taxon>
        <taxon>Ovalentaria</taxon>
        <taxon>Atherinomorphae</taxon>
        <taxon>Cyprinodontiformes</taxon>
        <taxon>Poeciliidae</taxon>
        <taxon>Poeciliinae</taxon>
        <taxon>Poeciliopsis</taxon>
    </lineage>
</organism>